<dbReference type="OrthoDB" id="10013825at2759"/>
<dbReference type="InterPro" id="IPR036354">
    <property type="entry name" value="Prot_inh_pot1_sf"/>
</dbReference>
<keyword evidence="3" id="KW-0722">Serine protease inhibitor</keyword>
<dbReference type="Pfam" id="PF00280">
    <property type="entry name" value="potato_inhibit"/>
    <property type="match status" value="1"/>
</dbReference>
<evidence type="ECO:0000313" key="4">
    <source>
        <dbReference type="EMBL" id="CAF1011040.1"/>
    </source>
</evidence>
<evidence type="ECO:0000313" key="5">
    <source>
        <dbReference type="EMBL" id="CAF3641417.1"/>
    </source>
</evidence>
<proteinExistence type="inferred from homology"/>
<evidence type="ECO:0000313" key="6">
    <source>
        <dbReference type="EMBL" id="CAF4408016.1"/>
    </source>
</evidence>
<dbReference type="GO" id="GO:0004867">
    <property type="term" value="F:serine-type endopeptidase inhibitor activity"/>
    <property type="evidence" value="ECO:0007669"/>
    <property type="project" value="UniProtKB-KW"/>
</dbReference>
<comment type="caution">
    <text evidence="4">The sequence shown here is derived from an EMBL/GenBank/DDBJ whole genome shotgun (WGS) entry which is preliminary data.</text>
</comment>
<dbReference type="EMBL" id="CAJOAZ010027233">
    <property type="protein sequence ID" value="CAF4408016.1"/>
    <property type="molecule type" value="Genomic_DNA"/>
</dbReference>
<dbReference type="Gene3D" id="3.30.10.10">
    <property type="entry name" value="Trypsin Inhibitor V, subunit A"/>
    <property type="match status" value="1"/>
</dbReference>
<gene>
    <name evidence="5" type="ORF">OKA104_LOCUS8674</name>
    <name evidence="6" type="ORF">OXD698_LOCUS51856</name>
    <name evidence="4" type="ORF">VCS650_LOCUS15267</name>
</gene>
<name>A0A814HJJ5_9BILA</name>
<dbReference type="Proteomes" id="UP000663891">
    <property type="component" value="Unassembled WGS sequence"/>
</dbReference>
<comment type="similarity">
    <text evidence="1">Belongs to the protease inhibitor I13 (potato type I serine protease inhibitor) family.</text>
</comment>
<dbReference type="Proteomes" id="UP000663881">
    <property type="component" value="Unassembled WGS sequence"/>
</dbReference>
<reference evidence="4" key="1">
    <citation type="submission" date="2021-02" db="EMBL/GenBank/DDBJ databases">
        <authorList>
            <person name="Nowell W R."/>
        </authorList>
    </citation>
    <scope>NUCLEOTIDE SEQUENCE</scope>
</reference>
<organism evidence="4 7">
    <name type="scientific">Adineta steineri</name>
    <dbReference type="NCBI Taxonomy" id="433720"/>
    <lineage>
        <taxon>Eukaryota</taxon>
        <taxon>Metazoa</taxon>
        <taxon>Spiralia</taxon>
        <taxon>Gnathifera</taxon>
        <taxon>Rotifera</taxon>
        <taxon>Eurotatoria</taxon>
        <taxon>Bdelloidea</taxon>
        <taxon>Adinetida</taxon>
        <taxon>Adinetidae</taxon>
        <taxon>Adineta</taxon>
    </lineage>
</organism>
<dbReference type="InterPro" id="IPR000864">
    <property type="entry name" value="Prot_inh_pot1"/>
</dbReference>
<dbReference type="GO" id="GO:0009611">
    <property type="term" value="P:response to wounding"/>
    <property type="evidence" value="ECO:0007669"/>
    <property type="project" value="InterPro"/>
</dbReference>
<dbReference type="EMBL" id="CAJNON010000131">
    <property type="protein sequence ID" value="CAF1011040.1"/>
    <property type="molecule type" value="Genomic_DNA"/>
</dbReference>
<keyword evidence="2" id="KW-0646">Protease inhibitor</keyword>
<dbReference type="Proteomes" id="UP000663844">
    <property type="component" value="Unassembled WGS sequence"/>
</dbReference>
<dbReference type="EMBL" id="CAJOAY010000354">
    <property type="protein sequence ID" value="CAF3641417.1"/>
    <property type="molecule type" value="Genomic_DNA"/>
</dbReference>
<dbReference type="SUPFAM" id="SSF54654">
    <property type="entry name" value="CI-2 family of serine protease inhibitors"/>
    <property type="match status" value="1"/>
</dbReference>
<evidence type="ECO:0000256" key="1">
    <source>
        <dbReference type="ARBA" id="ARBA00008210"/>
    </source>
</evidence>
<protein>
    <submittedName>
        <fullName evidence="4">Uncharacterized protein</fullName>
    </submittedName>
</protein>
<sequence length="68" mass="7360">MSSSNQQESFPELVGRTPQEAADHISSRGLMPIIVKVSQPITMDYCASRVRIITDEEGTSVLIAPTIG</sequence>
<evidence type="ECO:0000313" key="7">
    <source>
        <dbReference type="Proteomes" id="UP000663891"/>
    </source>
</evidence>
<evidence type="ECO:0000256" key="2">
    <source>
        <dbReference type="ARBA" id="ARBA00022690"/>
    </source>
</evidence>
<evidence type="ECO:0000256" key="3">
    <source>
        <dbReference type="ARBA" id="ARBA00022900"/>
    </source>
</evidence>
<accession>A0A814HJJ5</accession>
<dbReference type="AlphaFoldDB" id="A0A814HJJ5"/>